<dbReference type="InterPro" id="IPR000709">
    <property type="entry name" value="Leu_Ile_Val-bd"/>
</dbReference>
<evidence type="ECO:0000256" key="2">
    <source>
        <dbReference type="ARBA" id="ARBA00022448"/>
    </source>
</evidence>
<dbReference type="SUPFAM" id="SSF53822">
    <property type="entry name" value="Periplasmic binding protein-like I"/>
    <property type="match status" value="1"/>
</dbReference>
<organism evidence="7 8">
    <name type="scientific">Streptomyces olivaceoviridis</name>
    <name type="common">Streptomyces corchorusii</name>
    <dbReference type="NCBI Taxonomy" id="1921"/>
    <lineage>
        <taxon>Bacteria</taxon>
        <taxon>Bacillati</taxon>
        <taxon>Actinomycetota</taxon>
        <taxon>Actinomycetes</taxon>
        <taxon>Kitasatosporales</taxon>
        <taxon>Streptomycetaceae</taxon>
        <taxon>Streptomyces</taxon>
    </lineage>
</organism>
<evidence type="ECO:0000256" key="3">
    <source>
        <dbReference type="ARBA" id="ARBA00022729"/>
    </source>
</evidence>
<dbReference type="InterPro" id="IPR051010">
    <property type="entry name" value="BCAA_transport"/>
</dbReference>
<keyword evidence="8" id="KW-1185">Reference proteome</keyword>
<protein>
    <submittedName>
        <fullName evidence="7">ABC transporter substrate-binding protein</fullName>
    </submittedName>
</protein>
<sequence>MPGMDTRGRRPRRDETDAHHQGLPLCDPGERQPGGSPVRIGALAPLTRPGWAEAGRHLLAGLELAVRDVNDAGGIVGRPLELVVRDTAADPRRAATAVDELAGLGVAAVAGEYHSVVARAAAVRADALGLPFLCSSAVLDALTEQPTPWVARLAPPQSRGWRLYADFLLSEGHSRIAVATEPSVYWASGARVLRDRLAPYGGTVVELDMRALTPAAVCDELADHRATALLLLVGHPEPAVPIVESVRRDRRLAGMTIGAPAGQPEFAGWATSLGEDGAGIPFLRYLPERLTPLGARVGTSLRERLAEAPSFVAFEGYDTVAVLAGVLRSSGADRTRTAASWPCVAVEGTRGPIRFSRVPGISVWQWGGAPIQVVDRDPAQPGRFRVLRTG</sequence>
<comment type="caution">
    <text evidence="7">The sequence shown here is derived from an EMBL/GenBank/DDBJ whole genome shotgun (WGS) entry which is preliminary data.</text>
</comment>
<dbReference type="Pfam" id="PF13458">
    <property type="entry name" value="Peripla_BP_6"/>
    <property type="match status" value="1"/>
</dbReference>
<feature type="compositionally biased region" description="Basic and acidic residues" evidence="5">
    <location>
        <begin position="1"/>
        <end position="20"/>
    </location>
</feature>
<feature type="region of interest" description="Disordered" evidence="5">
    <location>
        <begin position="1"/>
        <end position="38"/>
    </location>
</feature>
<proteinExistence type="inferred from homology"/>
<keyword evidence="2" id="KW-0813">Transport</keyword>
<evidence type="ECO:0000256" key="4">
    <source>
        <dbReference type="ARBA" id="ARBA00022970"/>
    </source>
</evidence>
<dbReference type="CDD" id="cd06268">
    <property type="entry name" value="PBP1_ABC_transporter_LIVBP-like"/>
    <property type="match status" value="1"/>
</dbReference>
<evidence type="ECO:0000259" key="6">
    <source>
        <dbReference type="Pfam" id="PF13458"/>
    </source>
</evidence>
<dbReference type="PANTHER" id="PTHR30483:SF6">
    <property type="entry name" value="PERIPLASMIC BINDING PROTEIN OF ABC TRANSPORTER FOR NATURAL AMINO ACIDS"/>
    <property type="match status" value="1"/>
</dbReference>
<dbReference type="EMBL" id="JBIRWM010000003">
    <property type="protein sequence ID" value="MFI2155734.1"/>
    <property type="molecule type" value="Genomic_DNA"/>
</dbReference>
<dbReference type="PANTHER" id="PTHR30483">
    <property type="entry name" value="LEUCINE-SPECIFIC-BINDING PROTEIN"/>
    <property type="match status" value="1"/>
</dbReference>
<dbReference type="InterPro" id="IPR028081">
    <property type="entry name" value="Leu-bd"/>
</dbReference>
<evidence type="ECO:0000313" key="8">
    <source>
        <dbReference type="Proteomes" id="UP001611397"/>
    </source>
</evidence>
<dbReference type="InterPro" id="IPR028082">
    <property type="entry name" value="Peripla_BP_I"/>
</dbReference>
<name>A0ABW7V4R6_STROI</name>
<keyword evidence="3" id="KW-0732">Signal</keyword>
<accession>A0ABW7V4R6</accession>
<dbReference type="RefSeq" id="WP_107120829.1">
    <property type="nucleotide sequence ID" value="NZ_JBIRUT010000005.1"/>
</dbReference>
<dbReference type="Proteomes" id="UP001611397">
    <property type="component" value="Unassembled WGS sequence"/>
</dbReference>
<feature type="domain" description="Leucine-binding protein" evidence="6">
    <location>
        <begin position="37"/>
        <end position="354"/>
    </location>
</feature>
<evidence type="ECO:0000256" key="5">
    <source>
        <dbReference type="SAM" id="MobiDB-lite"/>
    </source>
</evidence>
<keyword evidence="4" id="KW-0029">Amino-acid transport</keyword>
<reference evidence="7 8" key="1">
    <citation type="submission" date="2024-10" db="EMBL/GenBank/DDBJ databases">
        <title>The Natural Products Discovery Center: Release of the First 8490 Sequenced Strains for Exploring Actinobacteria Biosynthetic Diversity.</title>
        <authorList>
            <person name="Kalkreuter E."/>
            <person name="Kautsar S.A."/>
            <person name="Yang D."/>
            <person name="Bader C.D."/>
            <person name="Teijaro C.N."/>
            <person name="Fluegel L."/>
            <person name="Davis C.M."/>
            <person name="Simpson J.R."/>
            <person name="Lauterbach L."/>
            <person name="Steele A.D."/>
            <person name="Gui C."/>
            <person name="Meng S."/>
            <person name="Li G."/>
            <person name="Viehrig K."/>
            <person name="Ye F."/>
            <person name="Su P."/>
            <person name="Kiefer A.F."/>
            <person name="Nichols A."/>
            <person name="Cepeda A.J."/>
            <person name="Yan W."/>
            <person name="Fan B."/>
            <person name="Jiang Y."/>
            <person name="Adhikari A."/>
            <person name="Zheng C.-J."/>
            <person name="Schuster L."/>
            <person name="Cowan T.M."/>
            <person name="Smanski M.J."/>
            <person name="Chevrette M.G."/>
            <person name="De Carvalho L.P.S."/>
            <person name="Shen B."/>
        </authorList>
    </citation>
    <scope>NUCLEOTIDE SEQUENCE [LARGE SCALE GENOMIC DNA]</scope>
    <source>
        <strain evidence="7 8">NPDC020295</strain>
    </source>
</reference>
<comment type="similarity">
    <text evidence="1">Belongs to the leucine-binding protein family.</text>
</comment>
<gene>
    <name evidence="7" type="ORF">ACH49L_08565</name>
</gene>
<dbReference type="PRINTS" id="PR00337">
    <property type="entry name" value="LEUILEVALBP"/>
</dbReference>
<evidence type="ECO:0000313" key="7">
    <source>
        <dbReference type="EMBL" id="MFI2155734.1"/>
    </source>
</evidence>
<dbReference type="Gene3D" id="3.40.50.2300">
    <property type="match status" value="2"/>
</dbReference>
<evidence type="ECO:0000256" key="1">
    <source>
        <dbReference type="ARBA" id="ARBA00010062"/>
    </source>
</evidence>